<feature type="region of interest" description="Disordered" evidence="4">
    <location>
        <begin position="895"/>
        <end position="915"/>
    </location>
</feature>
<dbReference type="PROSITE" id="PS50088">
    <property type="entry name" value="ANK_REPEAT"/>
    <property type="match status" value="3"/>
</dbReference>
<name>A0A1X0P668_9TRYP</name>
<evidence type="ECO:0000256" key="1">
    <source>
        <dbReference type="ARBA" id="ARBA00022737"/>
    </source>
</evidence>
<feature type="repeat" description="ANK" evidence="3">
    <location>
        <begin position="1315"/>
        <end position="1347"/>
    </location>
</feature>
<evidence type="ECO:0000256" key="4">
    <source>
        <dbReference type="SAM" id="MobiDB-lite"/>
    </source>
</evidence>
<feature type="compositionally biased region" description="Polar residues" evidence="4">
    <location>
        <begin position="3354"/>
        <end position="3368"/>
    </location>
</feature>
<feature type="region of interest" description="Disordered" evidence="4">
    <location>
        <begin position="658"/>
        <end position="678"/>
    </location>
</feature>
<feature type="region of interest" description="Disordered" evidence="4">
    <location>
        <begin position="3473"/>
        <end position="3501"/>
    </location>
</feature>
<dbReference type="SMART" id="SM00248">
    <property type="entry name" value="ANK"/>
    <property type="match status" value="15"/>
</dbReference>
<evidence type="ECO:0000256" key="3">
    <source>
        <dbReference type="PROSITE-ProRule" id="PRU00023"/>
    </source>
</evidence>
<organism evidence="6 7">
    <name type="scientific">Trypanosoma theileri</name>
    <dbReference type="NCBI Taxonomy" id="67003"/>
    <lineage>
        <taxon>Eukaryota</taxon>
        <taxon>Discoba</taxon>
        <taxon>Euglenozoa</taxon>
        <taxon>Kinetoplastea</taxon>
        <taxon>Metakinetoplastina</taxon>
        <taxon>Trypanosomatida</taxon>
        <taxon>Trypanosomatidae</taxon>
        <taxon>Trypanosoma</taxon>
    </lineage>
</organism>
<dbReference type="SUPFAM" id="SSF48403">
    <property type="entry name" value="Ankyrin repeat"/>
    <property type="match status" value="3"/>
</dbReference>
<dbReference type="Gene3D" id="1.25.40.20">
    <property type="entry name" value="Ankyrin repeat-containing domain"/>
    <property type="match status" value="3"/>
</dbReference>
<feature type="region of interest" description="Disordered" evidence="4">
    <location>
        <begin position="1"/>
        <end position="37"/>
    </location>
</feature>
<dbReference type="Proteomes" id="UP000192257">
    <property type="component" value="Unassembled WGS sequence"/>
</dbReference>
<dbReference type="EMBL" id="NBCO01000003">
    <property type="protein sequence ID" value="ORC92427.1"/>
    <property type="molecule type" value="Genomic_DNA"/>
</dbReference>
<evidence type="ECO:0000313" key="6">
    <source>
        <dbReference type="EMBL" id="ORC92427.1"/>
    </source>
</evidence>
<dbReference type="PROSITE" id="PS50297">
    <property type="entry name" value="ANK_REP_REGION"/>
    <property type="match status" value="3"/>
</dbReference>
<evidence type="ECO:0000313" key="7">
    <source>
        <dbReference type="Proteomes" id="UP000192257"/>
    </source>
</evidence>
<dbReference type="VEuPathDB" id="TriTrypDB:TM35_000031800"/>
<dbReference type="InterPro" id="IPR002110">
    <property type="entry name" value="Ankyrin_rpt"/>
</dbReference>
<dbReference type="RefSeq" id="XP_028886493.1">
    <property type="nucleotide sequence ID" value="XM_029021947.1"/>
</dbReference>
<feature type="compositionally biased region" description="Basic and acidic residues" evidence="4">
    <location>
        <begin position="2977"/>
        <end position="2992"/>
    </location>
</feature>
<gene>
    <name evidence="6" type="ORF">TM35_000031800</name>
</gene>
<dbReference type="InterPro" id="IPR036770">
    <property type="entry name" value="Ankyrin_rpt-contain_sf"/>
</dbReference>
<feature type="compositionally biased region" description="Acidic residues" evidence="4">
    <location>
        <begin position="900"/>
        <end position="913"/>
    </location>
</feature>
<feature type="region of interest" description="Disordered" evidence="4">
    <location>
        <begin position="2957"/>
        <end position="3021"/>
    </location>
</feature>
<feature type="compositionally biased region" description="Low complexity" evidence="4">
    <location>
        <begin position="553"/>
        <end position="566"/>
    </location>
</feature>
<feature type="region of interest" description="Disordered" evidence="4">
    <location>
        <begin position="2164"/>
        <end position="2188"/>
    </location>
</feature>
<feature type="region of interest" description="Disordered" evidence="4">
    <location>
        <begin position="3346"/>
        <end position="3374"/>
    </location>
</feature>
<feature type="compositionally biased region" description="Low complexity" evidence="4">
    <location>
        <begin position="2993"/>
        <end position="3019"/>
    </location>
</feature>
<feature type="repeat" description="ANK" evidence="3">
    <location>
        <begin position="1588"/>
        <end position="1620"/>
    </location>
</feature>
<feature type="repeat" description="ANK" evidence="3">
    <location>
        <begin position="1511"/>
        <end position="1543"/>
    </location>
</feature>
<dbReference type="InterPro" id="IPR043136">
    <property type="entry name" value="B30.2/SPRY_sf"/>
</dbReference>
<keyword evidence="7" id="KW-1185">Reference proteome</keyword>
<feature type="compositionally biased region" description="Polar residues" evidence="4">
    <location>
        <begin position="658"/>
        <end position="668"/>
    </location>
</feature>
<dbReference type="InterPro" id="IPR003877">
    <property type="entry name" value="SPRY_dom"/>
</dbReference>
<dbReference type="PANTHER" id="PTHR24198">
    <property type="entry name" value="ANKYRIN REPEAT AND PROTEIN KINASE DOMAIN-CONTAINING PROTEIN"/>
    <property type="match status" value="1"/>
</dbReference>
<feature type="compositionally biased region" description="Polar residues" evidence="4">
    <location>
        <begin position="2965"/>
        <end position="2976"/>
    </location>
</feature>
<dbReference type="Pfam" id="PF00622">
    <property type="entry name" value="SPRY"/>
    <property type="match status" value="1"/>
</dbReference>
<keyword evidence="2 3" id="KW-0040">ANK repeat</keyword>
<dbReference type="Gene3D" id="2.60.120.920">
    <property type="match status" value="1"/>
</dbReference>
<dbReference type="Pfam" id="PF12796">
    <property type="entry name" value="Ank_2"/>
    <property type="match status" value="2"/>
</dbReference>
<evidence type="ECO:0000256" key="2">
    <source>
        <dbReference type="ARBA" id="ARBA00023043"/>
    </source>
</evidence>
<accession>A0A1X0P668</accession>
<sequence>MPRPSATPNLPSVKPLRGKTDISQQQQQRPASAHQPEVLVVEMDEEDEQTFNPEEIDVLTCSDEDFEGCLDYIKESTHRGEDLQPKKKGMKGYTKKQIAALYERLVAYHSSLVRASQTLHTFINRLEERIGRIRYDESLLHEYYRTLEESIERGEEDVLHRDNLYHRWQRELKRVAPRHRYAEEREHLQLRQLKLQDLLQEIETDMRDFAVNDVDDAALSREYRMGNTEGGKLEEVYEDAATVGSSPEARLRMRALRPLLQRVRELRILPNLPPSGVHSRLRKELILPFSARVLALKMDDGNNTGDRFVEWYVNAVIDPLALSQLVELVPRDYLVTTTVRLVNACDTCASLRQSQALPDVSHVVLQAIAEGRADAVASLILSSSGSYLRALESRENVAIIFYTALITGQIEVLRRLMSVGFYNTNALIVWLFLNPNMSDEFYVKYMKGIGNIVNKFMEEEARAEQDNAGSEAHRAILDDVVFELPHKTLDNMDSGMKITSLTSGLCEDLRRFLRDRSLYKRQVSISMGTRPNTGGGVGVGVRPSTLGSAKPQTGSPPSGTTPSGSPLGIRTTGRYSIFPSYSSDLSFSSLLSRKKLDRLLLSPIQCAVLPAVSTSLIRRVDPLGYTPLEGTTSHLLLVGDTSTANVHTVRLPSHFTSSWDGNESIQSENTRRRRKNQQADMDAKNLTFYYEAHISLKFMMNDVPISETPFSVSSLSNDENENVPMEGLQQSNVFVGWCTDACVGAADGRSTQPPLGSDCNSFGISFDVLHRWQKNSSTEEIILRPMKHTMGRTTPFIVGNEESRESSRIHYHHHNSGVEKEISLIRVHVEDAGLENNEEKDTEDDFTSTIYSSPIHRHPHVSPTPSPLEDSEYHTMEVMVTETVVPTVSLIQHVFNDNDNKEEEEKEEEEKEENTEKFFTAENLVFSNCATVIRGISVYKSLALVVGCRVNLGTGCASFTLNGTSLGVAFYTLPPALSLRPAVSLQASRSITSRIQKENPFNAVAVRFVFAQNLLLASHIITQQGFPPSDIFSSDVGSSKTPNQTKEDLLRSIPGALPITHTLLFDESMMNCALLRLLTCEEDSLSMGENDDEELLRGDKEALALGASSRVTTTSVRQMLNALSSAETMLFFPPVLLKRRSDDADREVNGVTIIPEDASLVPLCIALALRQRIPAYRIAVHPLTDFTSMDDVNIRQRRMAVLAAATLGYGEILHVLLERISLYEFLELFTIRSSEEKDKRTSSSMSRNSRLISSAGNTTTKRVASATMLHRVEYTPLHCAILEGHQDCVHLILYYLNETISEEYRRHALNVLTRSGETALLIACRLGYTDIAKQLLSMGAAPSSFDRLTRANCLELACASRSEEIAMMLLQTPDYHSYVAVNQAGVAPPLCWCALNNIGSLIRPLLENGANPNVTLDGPTPLLLAVSFGSEQAALELLNCCHATSNVALSGTSNQDSFTCSSQQQNQQQQQQHLTTTTTTTTAARSLKTNSMMGNKGVIATLDVDALDPRTQCAALHLACEQGQLEVVRALITKGASLNLQNNSTYANPLQMAIMNRHETLALDILEYAKDKLRRGTNVLDIASIEKNGDTALHLAAQEGLLQVIEYIMSQFSDEEITRLCTLRTFAKRPNAMSPVATNRQGRTPLLLAIHAHQEAAAQLIVSLMPEGVPNPGGPVIEGTCLAILSSDAEGLDNVTLFLLSQKGYVATDAFREGFFTRYNAKRLQMDLSEDAALVSAEEKSQDNLFPLDIKDSLKNRRDQERSLGSSDLRYLQVSVQEQEQSQQRRGTNVTARFLARASATMIGASRKLGVPKEKRSLALSQRRIPARNRSYRTESQRRRSTFVQMLLAKGGTAPSVRKSIQFLEQGFALEELYVMVDIISSETSRVSQSIRAMQYVEIITNFLREHGGVRVPSSDAVIFARKLLAVPTLVKAVEIVGKEEAKRKLLEMRPFCQEMINLIRTRGQHEDCVDEMQHMLDQRSTAHGCSFIDDVTSPFGFTALQLAASLGLPHVCDFLLSECEMDPLYVPQKVTTVVQSSAKWLATPFRLALRSLSVETVSLFLSLANSPEDLQKLLEHKELLQADEQQQTAVQEIIAKPIDSLSPGTAIDVLHLLRLLLAHGAVVQGNFDADGNDAWMLAVRTTPGKGTRLQIFLDEDVELGSVDHHMDNKKKKGSQERPSRTSTLDDAGKEMPSVVLKLIDKDGSVDTPRESHHNNDNESSLLSLAMSLSNDVFTTPHIGLPTVGMDSSHSAVHSVRARQKEGSNAYYAQLLFLCAEYNPQCLVSLLQQYSSVLSPSLFNPSTGDTLLIFLLRKAANIYAAECGMETLSAEMSHEDALQSTRRLFVENDLNNIVNEDGIPYRDPLSIPSVYRLLLVVEQLLRKFTFTNLYYEQEDGQTALALAARMSYTPLVGLIVRAESRRPTVSTLAPTTANNSLAATLRPSVNSACFDNGIINEKLRRNLESSSCWMILATRLYYGEEDMKTIMTILNNLSDDETKFSFLSFVYSNLHPILGIRLAAMYASNVRRFLMRAEAVNAFWCNVLYAHYAGRLEEVNVTSSEWSSILTVLLPTAPSIPIYIIKAIPSFARDSIKDEKSITVSGPIDINGIPTFSPKEKGIVGGRDSSNWRFIVKRTDNYVKQLSAAAVYIAVPPHVLTSLQTVNSGFSMTTAQRTILTAMAAHFHEIIELSVRFDNPTLMTSLISLVPEELNSSLKYEWRSLIEEHHFDVIAIAASSVQVLKFFTENPETAPYISINRYDRINPNNGIPEDLNVQVHLTEEPRRPVARGSVSLASLLKRHASETGSIVGLSPGRRNLDRQSLASIDIKLTATTNNNNTTKRSKEVKLMAVGLLGLDVQSGDNPLSDLDGTHNEDGMAENGMHYVDMLTAAKERETASAVTWGIGAATRPVALRENSKVAGEITSPGASRHGTGINAAAGGAGGLHRKRIGSVVAIADTSAGKTRGPSPTATPSSQQLQRRETRRSVHFTEGRRSTILPATITTATTRSSSSEQTRGRSSSQWRPALVIEPQEQPRYFPYFLCDWALHTTLLLHSPKPSAKTIDILLSLLDKRAPLTPSAVQIFLAASRPVNRWESSEGELLTLSYTTRTHKDTILHLLVQNDQVQLTRYFLAAALCYFTCYQYDPPTTVMPPEFPSIEIPKTETQEKNNKTNLITETDDTKMNAEEESSHPAVFLRSMLRMNKYGLTPFDYARGQMISVLTEYGCVPPSYRPNPQGFCRAIRLTTSHTLFYSVPRLLLVSDAFTKLHDEGSGKHSKRVMESKIKDVPDATIIRNQTISHRSTRVNVLPNILTDNVSLLHLGLCSADDELVIQSINEKRQSQLKRIVSPHKGPRTPVSQVHSSLPTTSRASPHGVRVDLSWNSSSKNMTNTFTSNATNSMTFAGIKIDKDLPNAFKLLDVLRERGFVTFPLLLPLIDEFGQPIGDSPHSSDTAILLSMTPMMIAHYAGIVKREDGSAPPVVTATEPPAKKKKGGRGKNTGTESITILPRFTPGSGTINGRHPADVLDTWVTTRRTKTKGTARELQQHPQAHVLIRVLGTGVAGRTIRLLGLTTAPSYEQRN</sequence>
<evidence type="ECO:0000259" key="5">
    <source>
        <dbReference type="Pfam" id="PF00622"/>
    </source>
</evidence>
<feature type="compositionally biased region" description="Polar residues" evidence="4">
    <location>
        <begin position="1"/>
        <end position="10"/>
    </location>
</feature>
<dbReference type="GeneID" id="39981727"/>
<dbReference type="STRING" id="67003.A0A1X0P668"/>
<feature type="domain" description="SPRY" evidence="5">
    <location>
        <begin position="944"/>
        <end position="992"/>
    </location>
</feature>
<protein>
    <recommendedName>
        <fullName evidence="5">SPRY domain-containing protein</fullName>
    </recommendedName>
</protein>
<feature type="compositionally biased region" description="Low complexity" evidence="4">
    <location>
        <begin position="3475"/>
        <end position="3484"/>
    </location>
</feature>
<dbReference type="OrthoDB" id="20872at2759"/>
<keyword evidence="1" id="KW-0677">Repeat</keyword>
<feature type="region of interest" description="Disordered" evidence="4">
    <location>
        <begin position="529"/>
        <end position="568"/>
    </location>
</feature>
<proteinExistence type="predicted"/>
<dbReference type="PANTHER" id="PTHR24198:SF165">
    <property type="entry name" value="ANKYRIN REPEAT-CONTAINING PROTEIN-RELATED"/>
    <property type="match status" value="1"/>
</dbReference>
<comment type="caution">
    <text evidence="6">The sequence shown here is derived from an EMBL/GenBank/DDBJ whole genome shotgun (WGS) entry which is preliminary data.</text>
</comment>
<reference evidence="6 7" key="1">
    <citation type="submission" date="2017-03" db="EMBL/GenBank/DDBJ databases">
        <title>An alternative strategy for trypanosome survival in the mammalian bloodstream revealed through genome and transcriptome analysis of the ubiquitous bovine parasite Trypanosoma (Megatrypanum) theileri.</title>
        <authorList>
            <person name="Kelly S."/>
            <person name="Ivens A."/>
            <person name="Mott A."/>
            <person name="O'Neill E."/>
            <person name="Emms D."/>
            <person name="Macleod O."/>
            <person name="Voorheis P."/>
            <person name="Matthews J."/>
            <person name="Matthews K."/>
            <person name="Carrington M."/>
        </authorList>
    </citation>
    <scope>NUCLEOTIDE SEQUENCE [LARGE SCALE GENOMIC DNA]</scope>
    <source>
        <strain evidence="6">Edinburgh</strain>
    </source>
</reference>